<dbReference type="PROSITE" id="PS50102">
    <property type="entry name" value="RRM"/>
    <property type="match status" value="1"/>
</dbReference>
<dbReference type="Pfam" id="PF16012">
    <property type="entry name" value="DUF4780"/>
    <property type="match status" value="4"/>
</dbReference>
<feature type="region of interest" description="Disordered" evidence="5">
    <location>
        <begin position="112"/>
        <end position="177"/>
    </location>
</feature>
<feature type="domain" description="RRM" evidence="6">
    <location>
        <begin position="42"/>
        <end position="114"/>
    </location>
</feature>
<keyword evidence="8" id="KW-1185">Reference proteome</keyword>
<keyword evidence="4" id="KW-0175">Coiled coil</keyword>
<dbReference type="InterPro" id="IPR012677">
    <property type="entry name" value="Nucleotide-bd_a/b_plait_sf"/>
</dbReference>
<feature type="coiled-coil region" evidence="4">
    <location>
        <begin position="704"/>
        <end position="731"/>
    </location>
</feature>
<evidence type="ECO:0000256" key="3">
    <source>
        <dbReference type="PROSITE-ProRule" id="PRU00176"/>
    </source>
</evidence>
<accession>A0ABR3H118</accession>
<dbReference type="EMBL" id="JBEUOH010000030">
    <property type="protein sequence ID" value="KAL0858512.1"/>
    <property type="molecule type" value="Genomic_DNA"/>
</dbReference>
<feature type="compositionally biased region" description="Acidic residues" evidence="5">
    <location>
        <begin position="156"/>
        <end position="174"/>
    </location>
</feature>
<proteinExistence type="predicted"/>
<evidence type="ECO:0000256" key="4">
    <source>
        <dbReference type="SAM" id="Coils"/>
    </source>
</evidence>
<evidence type="ECO:0000256" key="1">
    <source>
        <dbReference type="ARBA" id="ARBA00022737"/>
    </source>
</evidence>
<feature type="region of interest" description="Disordered" evidence="5">
    <location>
        <begin position="619"/>
        <end position="639"/>
    </location>
</feature>
<evidence type="ECO:0000259" key="6">
    <source>
        <dbReference type="PROSITE" id="PS50102"/>
    </source>
</evidence>
<dbReference type="Pfam" id="PF00076">
    <property type="entry name" value="RRM_1"/>
    <property type="match status" value="1"/>
</dbReference>
<dbReference type="InterPro" id="IPR031961">
    <property type="entry name" value="DUF4780"/>
</dbReference>
<dbReference type="CDD" id="cd00590">
    <property type="entry name" value="RRM_SF"/>
    <property type="match status" value="1"/>
</dbReference>
<keyword evidence="1" id="KW-0677">Repeat</keyword>
<dbReference type="SUPFAM" id="SSF54928">
    <property type="entry name" value="RNA-binding domain, RBD"/>
    <property type="match status" value="1"/>
</dbReference>
<keyword evidence="2 3" id="KW-0694">RNA-binding</keyword>
<evidence type="ECO:0000313" key="7">
    <source>
        <dbReference type="EMBL" id="KAL0858512.1"/>
    </source>
</evidence>
<dbReference type="InterPro" id="IPR035979">
    <property type="entry name" value="RBD_domain_sf"/>
</dbReference>
<name>A0ABR3H118_LOXSC</name>
<comment type="caution">
    <text evidence="7">The sequence shown here is derived from an EMBL/GenBank/DDBJ whole genome shotgun (WGS) entry which is preliminary data.</text>
</comment>
<dbReference type="Proteomes" id="UP001549920">
    <property type="component" value="Unassembled WGS sequence"/>
</dbReference>
<dbReference type="SMART" id="SM00360">
    <property type="entry name" value="RRM"/>
    <property type="match status" value="1"/>
</dbReference>
<reference evidence="7 8" key="1">
    <citation type="submission" date="2024-06" db="EMBL/GenBank/DDBJ databases">
        <title>A chromosome-level genome assembly of beet webworm, Loxostege sticticalis.</title>
        <authorList>
            <person name="Zhang Y."/>
        </authorList>
    </citation>
    <scope>NUCLEOTIDE SEQUENCE [LARGE SCALE GENOMIC DNA]</scope>
    <source>
        <strain evidence="7">AQ026</strain>
        <tissue evidence="7">Whole body</tissue>
    </source>
</reference>
<dbReference type="Gene3D" id="3.30.70.330">
    <property type="match status" value="1"/>
</dbReference>
<organism evidence="7 8">
    <name type="scientific">Loxostege sticticalis</name>
    <name type="common">Beet webworm moth</name>
    <dbReference type="NCBI Taxonomy" id="481309"/>
    <lineage>
        <taxon>Eukaryota</taxon>
        <taxon>Metazoa</taxon>
        <taxon>Ecdysozoa</taxon>
        <taxon>Arthropoda</taxon>
        <taxon>Hexapoda</taxon>
        <taxon>Insecta</taxon>
        <taxon>Pterygota</taxon>
        <taxon>Neoptera</taxon>
        <taxon>Endopterygota</taxon>
        <taxon>Lepidoptera</taxon>
        <taxon>Glossata</taxon>
        <taxon>Ditrysia</taxon>
        <taxon>Pyraloidea</taxon>
        <taxon>Crambidae</taxon>
        <taxon>Pyraustinae</taxon>
        <taxon>Loxostege</taxon>
    </lineage>
</organism>
<sequence length="1401" mass="160947">MTSRGRHSTNEWDLMREDFNSSTYDPQYPDDDASGGVQLDHCRLYIRNIPKALNDEGLRTAFSKYGTLLEVFVSRDPLKKYALVRYETPGEAKLAMTKLNNTDPLKLNITIAHKNKRDSNSRDSFTNGPRRSTREDNASVSSRDKSYSHRRQEDLTNGDEMDEPPLPPVDDDMDPDTKMKGLQLELQRLQVQEQTVLLRQQMLQLEAARKKNVSLTQTTASNRCILPDGRIVVRNVNDRNLESRDVEGSFAAGAGDSNERDTVCTCKSKLKRTWDHHGSSEGSSTPSTCVLCSEESRKDRHNQAKSVASKYTEISKKSDYSSRFDKTTDLSRKSVASKTTDVKSEFSKTDTVSKRSDVTSKKLDVAHKRGKSEITCDLKYSDFYSDSEDEADETNRLIQLRNCDYMDIVGDALKVVIALAGYPKSKMRLRQMQLFQRCLTDVIDMQLKNGLLKKVPSFLDYYLNRGAIVCICKDVDTRDWMVRISPGLQERMCTNLILLKAKVKRLCLAILKIPQTCWPTTAQDAFKLLQYFNPTLKTDQWKIYSQKNVDSVECTSFLVDRVSGEIIRGPTFKNVIDYHQTEFELTGYTEIYYECLLSDLEDICSVASRVKLLEELRSEEATPRNNAEDTQKTEKAEKKEEVIVQHVEERFENEDSDAETVADDNDIVDPGVKKEFENTLRNEILNKLKDVKYISERDEVIVWSDETNNYNSDQEAEKEKVEDEIVEDNNNNVTATSAVAVSDKTESIIESNDNLISRSSNLNIDSNRGIAYHRRTNYLHVENELKVAITLEGYPQNKLEGTHIRRLKHLFKEYLHKDMKMQRFTNLIIPKFQDIYLSNGAVIYICDSLETKDYLTEVLPKFINSTGLKLAFRDIKNLVRYTRVVLRLPKEHAHVESVEILLKLQVKYPGLKPDCWKYYSDVAGKQKRQFGVDPESLDVIKSPDFDPMYEGEKLSFRIIDRQKRDVSFEDSNNREDNVEDSEEGKHLREKILKMMYVPIDQEITNTPLTRIRTNHYSDLIADDLKLYVGPSNYPETRVDEVLFHSIKRTFENIVCDAYEKGSFEGQSSVPKFHDMYLFDGVIFIICQNMLSREWMEQSISEVNAKLHLNLKSTEFRGAVGIISMVVKTDRDTDDVVAELQRQNPRLRTKYWRKISTVRTKTKLDVVLQIDKLSAQVITSTDFNKYIDGNAVQFKLGHLQSLLKPRSSLEELTKMHLKKLTQSTEKVGNSKNKSKIKEKSIEELKSDIKKKYPDLKIDQWDVISQNENADIKVCSYEIDESLKIVETPKNTHSDIEPIVIEPDSSKTYSDVPSPTTHLGRKKVVIKIPSRLLPDNKDDLNMVFDLLEDKNPGLNTELWKVFTDSSYPGNGRFTLIIDRQSASIIQGKSFNPSIGGEKLKFFF</sequence>
<evidence type="ECO:0000256" key="2">
    <source>
        <dbReference type="ARBA" id="ARBA00022884"/>
    </source>
</evidence>
<evidence type="ECO:0000256" key="5">
    <source>
        <dbReference type="SAM" id="MobiDB-lite"/>
    </source>
</evidence>
<feature type="compositionally biased region" description="Basic and acidic residues" evidence="5">
    <location>
        <begin position="132"/>
        <end position="154"/>
    </location>
</feature>
<dbReference type="PANTHER" id="PTHR24012">
    <property type="entry name" value="RNA BINDING PROTEIN"/>
    <property type="match status" value="1"/>
</dbReference>
<evidence type="ECO:0000313" key="8">
    <source>
        <dbReference type="Proteomes" id="UP001549920"/>
    </source>
</evidence>
<protein>
    <recommendedName>
        <fullName evidence="6">RRM domain-containing protein</fullName>
    </recommendedName>
</protein>
<dbReference type="InterPro" id="IPR000504">
    <property type="entry name" value="RRM_dom"/>
</dbReference>
<gene>
    <name evidence="7" type="ORF">ABMA27_012374</name>
</gene>